<protein>
    <submittedName>
        <fullName evidence="1">Uncharacterized protein</fullName>
    </submittedName>
</protein>
<proteinExistence type="predicted"/>
<sequence length="139" mass="16226">MYQLTCRLPRPLTQLRYVVNLLKERGLCAYAKYPLPDWSSFDIDAVRQFYWQDDQLADLDLPNSNPYELPSPNYFGNAPSQLSVALSTVLGAWEYTTWEETTPLDVRMDLTNYHEFNNYTADNKSYPVDTIEMTSFRGF</sequence>
<organism evidence="1 2">
    <name type="scientific">Moniliophthora roreri</name>
    <name type="common">Frosty pod rot fungus</name>
    <name type="synonym">Monilia roreri</name>
    <dbReference type="NCBI Taxonomy" id="221103"/>
    <lineage>
        <taxon>Eukaryota</taxon>
        <taxon>Fungi</taxon>
        <taxon>Dikarya</taxon>
        <taxon>Basidiomycota</taxon>
        <taxon>Agaricomycotina</taxon>
        <taxon>Agaricomycetes</taxon>
        <taxon>Agaricomycetidae</taxon>
        <taxon>Agaricales</taxon>
        <taxon>Marasmiineae</taxon>
        <taxon>Marasmiaceae</taxon>
        <taxon>Moniliophthora</taxon>
    </lineage>
</organism>
<dbReference type="Proteomes" id="UP000054988">
    <property type="component" value="Unassembled WGS sequence"/>
</dbReference>
<reference evidence="1 2" key="1">
    <citation type="submission" date="2015-12" db="EMBL/GenBank/DDBJ databases">
        <title>Draft genome sequence of Moniliophthora roreri, the causal agent of frosty pod rot of cacao.</title>
        <authorList>
            <person name="Aime M.C."/>
            <person name="Diaz-Valderrama J.R."/>
            <person name="Kijpornyongpan T."/>
            <person name="Phillips-Mora W."/>
        </authorList>
    </citation>
    <scope>NUCLEOTIDE SEQUENCE [LARGE SCALE GENOMIC DNA]</scope>
    <source>
        <strain evidence="1 2">MCA 2952</strain>
    </source>
</reference>
<comment type="caution">
    <text evidence="1">The sequence shown here is derived from an EMBL/GenBank/DDBJ whole genome shotgun (WGS) entry which is preliminary data.</text>
</comment>
<name>A0A0W0F2W4_MONRR</name>
<gene>
    <name evidence="1" type="ORF">WG66_16830</name>
</gene>
<dbReference type="EMBL" id="LATX01002377">
    <property type="protein sequence ID" value="KTB30609.1"/>
    <property type="molecule type" value="Genomic_DNA"/>
</dbReference>
<evidence type="ECO:0000313" key="2">
    <source>
        <dbReference type="Proteomes" id="UP000054988"/>
    </source>
</evidence>
<evidence type="ECO:0000313" key="1">
    <source>
        <dbReference type="EMBL" id="KTB30609.1"/>
    </source>
</evidence>
<dbReference type="AlphaFoldDB" id="A0A0W0F2W4"/>
<accession>A0A0W0F2W4</accession>